<dbReference type="InterPro" id="IPR016181">
    <property type="entry name" value="Acyl_CoA_acyltransferase"/>
</dbReference>
<keyword evidence="2" id="KW-0808">Transferase</keyword>
<proteinExistence type="predicted"/>
<keyword evidence="3" id="KW-1185">Reference proteome</keyword>
<gene>
    <name evidence="2" type="ORF">BAMA_03790</name>
</gene>
<dbReference type="GO" id="GO:0005737">
    <property type="term" value="C:cytoplasm"/>
    <property type="evidence" value="ECO:0007669"/>
    <property type="project" value="TreeGrafter"/>
</dbReference>
<dbReference type="EMBL" id="JOTN01000012">
    <property type="protein sequence ID" value="KEK18638.1"/>
    <property type="molecule type" value="Genomic_DNA"/>
</dbReference>
<comment type="caution">
    <text evidence="2">The sequence shown here is derived from an EMBL/GenBank/DDBJ whole genome shotgun (WGS) entry which is preliminary data.</text>
</comment>
<dbReference type="Gene3D" id="3.40.630.30">
    <property type="match status" value="1"/>
</dbReference>
<feature type="domain" description="N-acetyltransferase" evidence="1">
    <location>
        <begin position="11"/>
        <end position="177"/>
    </location>
</feature>
<dbReference type="PANTHER" id="PTHR43792:SF9">
    <property type="entry name" value="RIBOSOMAL-PROTEIN-ALANINE ACETYLTRANSFERASE"/>
    <property type="match status" value="1"/>
</dbReference>
<dbReference type="GO" id="GO:0008999">
    <property type="term" value="F:protein-N-terminal-alanine acetyltransferase activity"/>
    <property type="evidence" value="ECO:0007669"/>
    <property type="project" value="TreeGrafter"/>
</dbReference>
<dbReference type="Pfam" id="PF13302">
    <property type="entry name" value="Acetyltransf_3"/>
    <property type="match status" value="1"/>
</dbReference>
<evidence type="ECO:0000313" key="2">
    <source>
        <dbReference type="EMBL" id="KEK18638.1"/>
    </source>
</evidence>
<dbReference type="PANTHER" id="PTHR43792">
    <property type="entry name" value="GNAT FAMILY, PUTATIVE (AFU_ORTHOLOGUE AFUA_3G00765)-RELATED-RELATED"/>
    <property type="match status" value="1"/>
</dbReference>
<accession>A0A073K8P2</accession>
<sequence length="191" mass="22244">MTFPMLETKRLHLVEIQEEHIDAIYDTFSREEVTQYYGMAPFRKKEQAANMIKSFTKNYEEKRAIRWGIILKETGKLIGTVGLNNLQTWAKKSEIGYDIHPSFWRKGYAYEAAKEVVNYSFQYLQLFRLAAITYPNNIASSSLLIKLGFQKEGVLRGYIFDGKQSNNGAIYAIVKTDWERIFLCEKQAVEK</sequence>
<dbReference type="STRING" id="574376.BAMA_03790"/>
<organism evidence="2 3">
    <name type="scientific">Bacillus manliponensis</name>
    <dbReference type="NCBI Taxonomy" id="574376"/>
    <lineage>
        <taxon>Bacteria</taxon>
        <taxon>Bacillati</taxon>
        <taxon>Bacillota</taxon>
        <taxon>Bacilli</taxon>
        <taxon>Bacillales</taxon>
        <taxon>Bacillaceae</taxon>
        <taxon>Bacillus</taxon>
        <taxon>Bacillus cereus group</taxon>
    </lineage>
</organism>
<dbReference type="Proteomes" id="UP000027822">
    <property type="component" value="Unassembled WGS sequence"/>
</dbReference>
<dbReference type="eggNOG" id="COG1670">
    <property type="taxonomic scope" value="Bacteria"/>
</dbReference>
<dbReference type="OrthoDB" id="9811523at2"/>
<protein>
    <submittedName>
        <fullName evidence="2">Acetyltransferase</fullName>
    </submittedName>
</protein>
<dbReference type="SUPFAM" id="SSF55729">
    <property type="entry name" value="Acyl-CoA N-acyltransferases (Nat)"/>
    <property type="match status" value="1"/>
</dbReference>
<evidence type="ECO:0000259" key="1">
    <source>
        <dbReference type="PROSITE" id="PS51186"/>
    </source>
</evidence>
<dbReference type="PROSITE" id="PS51186">
    <property type="entry name" value="GNAT"/>
    <property type="match status" value="1"/>
</dbReference>
<name>A0A073K8P2_9BACI</name>
<dbReference type="RefSeq" id="WP_034640181.1">
    <property type="nucleotide sequence ID" value="NZ_CBCSJC010000017.1"/>
</dbReference>
<evidence type="ECO:0000313" key="3">
    <source>
        <dbReference type="Proteomes" id="UP000027822"/>
    </source>
</evidence>
<dbReference type="InterPro" id="IPR000182">
    <property type="entry name" value="GNAT_dom"/>
</dbReference>
<dbReference type="InterPro" id="IPR051531">
    <property type="entry name" value="N-acetyltransferase"/>
</dbReference>
<dbReference type="AlphaFoldDB" id="A0A073K8P2"/>
<reference evidence="2 3" key="1">
    <citation type="submission" date="2014-06" db="EMBL/GenBank/DDBJ databases">
        <title>Draft genome sequence of Bacillus manliponensis JCM 15802 (MCCC 1A00708).</title>
        <authorList>
            <person name="Lai Q."/>
            <person name="Liu Y."/>
            <person name="Shao Z."/>
        </authorList>
    </citation>
    <scope>NUCLEOTIDE SEQUENCE [LARGE SCALE GENOMIC DNA]</scope>
    <source>
        <strain evidence="2 3">JCM 15802</strain>
    </source>
</reference>